<gene>
    <name evidence="2" type="ORF">HKW66_Vig0166510</name>
</gene>
<dbReference type="PANTHER" id="PTHR31284">
    <property type="entry name" value="ACID PHOSPHATASE-LIKE PROTEIN"/>
    <property type="match status" value="1"/>
</dbReference>
<dbReference type="Proteomes" id="UP000743370">
    <property type="component" value="Unassembled WGS sequence"/>
</dbReference>
<sequence>MRTDEYNIIKEAKGEHKNTTTPQLLRGGERMILFQFLKSYLRIARRGVEDGEAKHEGLCIRFQKLRCGRCIRLWGVRIRIRCRVRGKLGDVFDFACLYSIRVGSAGVFDSRLRERASSGSSFARVSALGHERGGGYFILYGASKVEVTLYKEEKQEEAAKVTVVRKMKVFVLFVAIAVAAWQCQGDDHGVNFQVFPLRMKSGLGGHYIPEISCQSWMLGVEAHNIIGFSSVPKDCVGYIGNYLVGDQYRSDSKTVCREAYFYVKTLNISSKDAWVFDIDETTLCNLPYYADHGFGAEPYNSTAFDEWVFRGVAPPLPESLKLYRKLVSLGIKIVFITGRPLSQLDVTASNLKKAGYYKWDKLITKDPSYNGKTAVTYKSNERRKIEEQGYNIIGNIGDQWSDILGTNVGVTFFFQSQPITWNIIRCECDAMHEQYTIEKPVSNQTLIIADMKFKIQTLPSD</sequence>
<dbReference type="SUPFAM" id="SSF56784">
    <property type="entry name" value="HAD-like"/>
    <property type="match status" value="1"/>
</dbReference>
<dbReference type="Pfam" id="PF03767">
    <property type="entry name" value="Acid_phosphat_B"/>
    <property type="match status" value="1"/>
</dbReference>
<accession>A0A8T0JNR5</accession>
<dbReference type="EMBL" id="JABFOF010000009">
    <property type="protein sequence ID" value="KAG2379872.1"/>
    <property type="molecule type" value="Genomic_DNA"/>
</dbReference>
<name>A0A8T0JNR5_PHAAN</name>
<keyword evidence="1" id="KW-0732">Signal</keyword>
<dbReference type="InterPro" id="IPR023214">
    <property type="entry name" value="HAD_sf"/>
</dbReference>
<dbReference type="AlphaFoldDB" id="A0A8T0JNR5"/>
<protein>
    <submittedName>
        <fullName evidence="2">Stem glycoprotein Vegetative storage protein</fullName>
    </submittedName>
</protein>
<dbReference type="Gene3D" id="3.40.50.1000">
    <property type="entry name" value="HAD superfamily/HAD-like"/>
    <property type="match status" value="1"/>
</dbReference>
<reference evidence="2 3" key="1">
    <citation type="submission" date="2020-05" db="EMBL/GenBank/DDBJ databases">
        <title>Vigna angularis (adzuki bean) Var. LongXiaoDou No. 4 denovo assembly.</title>
        <authorList>
            <person name="Xiang H."/>
        </authorList>
    </citation>
    <scope>NUCLEOTIDE SEQUENCE [LARGE SCALE GENOMIC DNA]</scope>
    <source>
        <tissue evidence="2">Leaf</tissue>
    </source>
</reference>
<dbReference type="CDD" id="cd07535">
    <property type="entry name" value="HAD_VSP"/>
    <property type="match status" value="1"/>
</dbReference>
<dbReference type="InterPro" id="IPR036412">
    <property type="entry name" value="HAD-like_sf"/>
</dbReference>
<dbReference type="InterPro" id="IPR005519">
    <property type="entry name" value="Acid_phosphat_B-like"/>
</dbReference>
<comment type="caution">
    <text evidence="2">The sequence shown here is derived from an EMBL/GenBank/DDBJ whole genome shotgun (WGS) entry which is preliminary data.</text>
</comment>
<dbReference type="PANTHER" id="PTHR31284:SF19">
    <property type="entry name" value="VEGETATIVE STORAGE PROTEIN 1-RELATED"/>
    <property type="match status" value="1"/>
</dbReference>
<evidence type="ECO:0000313" key="2">
    <source>
        <dbReference type="EMBL" id="KAG2379872.1"/>
    </source>
</evidence>
<proteinExistence type="predicted"/>
<evidence type="ECO:0000256" key="1">
    <source>
        <dbReference type="ARBA" id="ARBA00022729"/>
    </source>
</evidence>
<organism evidence="2 3">
    <name type="scientific">Phaseolus angularis</name>
    <name type="common">Azuki bean</name>
    <name type="synonym">Vigna angularis</name>
    <dbReference type="NCBI Taxonomy" id="3914"/>
    <lineage>
        <taxon>Eukaryota</taxon>
        <taxon>Viridiplantae</taxon>
        <taxon>Streptophyta</taxon>
        <taxon>Embryophyta</taxon>
        <taxon>Tracheophyta</taxon>
        <taxon>Spermatophyta</taxon>
        <taxon>Magnoliopsida</taxon>
        <taxon>eudicotyledons</taxon>
        <taxon>Gunneridae</taxon>
        <taxon>Pentapetalae</taxon>
        <taxon>rosids</taxon>
        <taxon>fabids</taxon>
        <taxon>Fabales</taxon>
        <taxon>Fabaceae</taxon>
        <taxon>Papilionoideae</taxon>
        <taxon>50 kb inversion clade</taxon>
        <taxon>NPAAA clade</taxon>
        <taxon>indigoferoid/millettioid clade</taxon>
        <taxon>Phaseoleae</taxon>
        <taxon>Vigna</taxon>
    </lineage>
</organism>
<evidence type="ECO:0000313" key="3">
    <source>
        <dbReference type="Proteomes" id="UP000743370"/>
    </source>
</evidence>